<dbReference type="InterPro" id="IPR006935">
    <property type="entry name" value="Helicase/UvrB_N"/>
</dbReference>
<evidence type="ECO:0000259" key="21">
    <source>
        <dbReference type="PROSITE" id="PS50821"/>
    </source>
</evidence>
<dbReference type="InterPro" id="IPR027417">
    <property type="entry name" value="P-loop_NTPase"/>
</dbReference>
<comment type="cofactor">
    <cofactor evidence="2">
        <name>Mg(2+)</name>
        <dbReference type="ChEBI" id="CHEBI:18420"/>
    </cofactor>
</comment>
<dbReference type="SUPFAM" id="SSF69065">
    <property type="entry name" value="RNase III domain-like"/>
    <property type="match status" value="2"/>
</dbReference>
<evidence type="ECO:0000256" key="9">
    <source>
        <dbReference type="ARBA" id="ARBA00022806"/>
    </source>
</evidence>
<dbReference type="SMART" id="SM00487">
    <property type="entry name" value="DEXDc"/>
    <property type="match status" value="1"/>
</dbReference>
<dbReference type="GO" id="GO:0004525">
    <property type="term" value="F:ribonuclease III activity"/>
    <property type="evidence" value="ECO:0007669"/>
    <property type="project" value="InterPro"/>
</dbReference>
<feature type="domain" description="RNase III" evidence="20">
    <location>
        <begin position="1366"/>
        <end position="1476"/>
    </location>
</feature>
<dbReference type="InterPro" id="IPR005034">
    <property type="entry name" value="Dicer_dimerisation"/>
</dbReference>
<keyword evidence="14" id="KW-0051">Antiviral defense</keyword>
<evidence type="ECO:0000256" key="10">
    <source>
        <dbReference type="ARBA" id="ARBA00022833"/>
    </source>
</evidence>
<evidence type="ECO:0000259" key="19">
    <source>
        <dbReference type="PROSITE" id="PS50137"/>
    </source>
</evidence>
<comment type="cofactor">
    <cofactor evidence="1">
        <name>Mn(2+)</name>
        <dbReference type="ChEBI" id="CHEBI:29035"/>
    </cofactor>
</comment>
<dbReference type="GO" id="GO:0050688">
    <property type="term" value="P:regulation of defense response to virus"/>
    <property type="evidence" value="ECO:0007669"/>
    <property type="project" value="UniProtKB-KW"/>
</dbReference>
<dbReference type="SMART" id="SM00535">
    <property type="entry name" value="RIBOc"/>
    <property type="match status" value="2"/>
</dbReference>
<dbReference type="Gene3D" id="3.30.160.380">
    <property type="entry name" value="Dicer dimerisation domain"/>
    <property type="match status" value="1"/>
</dbReference>
<proteinExistence type="inferred from homology"/>
<evidence type="ECO:0000256" key="3">
    <source>
        <dbReference type="ARBA" id="ARBA00020797"/>
    </source>
</evidence>
<evidence type="ECO:0000256" key="5">
    <source>
        <dbReference type="ARBA" id="ARBA00022723"/>
    </source>
</evidence>
<evidence type="ECO:0000256" key="11">
    <source>
        <dbReference type="ARBA" id="ARBA00022840"/>
    </source>
</evidence>
<keyword evidence="12" id="KW-0460">Magnesium</keyword>
<dbReference type="CDD" id="cd18034">
    <property type="entry name" value="DEXHc_dicer"/>
    <property type="match status" value="1"/>
</dbReference>
<keyword evidence="4" id="KW-0930">Antiviral protein</keyword>
<dbReference type="Proteomes" id="UP000664132">
    <property type="component" value="Unassembled WGS sequence"/>
</dbReference>
<comment type="caution">
    <text evidence="25">The sequence shown here is derived from an EMBL/GenBank/DDBJ whole genome shotgun (WGS) entry which is preliminary data.</text>
</comment>
<accession>A0A8H7THM4</accession>
<dbReference type="PROSITE" id="PS00517">
    <property type="entry name" value="RNASE_3_1"/>
    <property type="match status" value="1"/>
</dbReference>
<dbReference type="Pfam" id="PF03368">
    <property type="entry name" value="Dicer_dimer"/>
    <property type="match status" value="1"/>
</dbReference>
<dbReference type="OrthoDB" id="416741at2759"/>
<dbReference type="SUPFAM" id="SSF52540">
    <property type="entry name" value="P-loop containing nucleoside triphosphate hydrolases"/>
    <property type="match status" value="1"/>
</dbReference>
<evidence type="ECO:0000256" key="6">
    <source>
        <dbReference type="ARBA" id="ARBA00022737"/>
    </source>
</evidence>
<dbReference type="GO" id="GO:0003677">
    <property type="term" value="F:DNA binding"/>
    <property type="evidence" value="ECO:0007669"/>
    <property type="project" value="InterPro"/>
</dbReference>
<keyword evidence="6" id="KW-0677">Repeat</keyword>
<keyword evidence="10" id="KW-0862">Zinc</keyword>
<dbReference type="FunFam" id="3.40.50.300:FF:000628">
    <property type="entry name" value="Endoribonuclease Dicer"/>
    <property type="match status" value="1"/>
</dbReference>
<name>A0A8H7THM4_9HELO</name>
<dbReference type="GO" id="GO:0005737">
    <property type="term" value="C:cytoplasm"/>
    <property type="evidence" value="ECO:0007669"/>
    <property type="project" value="TreeGrafter"/>
</dbReference>
<evidence type="ECO:0000256" key="7">
    <source>
        <dbReference type="ARBA" id="ARBA00022741"/>
    </source>
</evidence>
<feature type="compositionally biased region" description="Acidic residues" evidence="18">
    <location>
        <begin position="308"/>
        <end position="326"/>
    </location>
</feature>
<dbReference type="InterPro" id="IPR036389">
    <property type="entry name" value="RNase_III_sf"/>
</dbReference>
<dbReference type="FunFam" id="1.10.1520.10:FF:000015">
    <property type="entry name" value="Dicer-like protein 1"/>
    <property type="match status" value="1"/>
</dbReference>
<dbReference type="GO" id="GO:0051607">
    <property type="term" value="P:defense response to virus"/>
    <property type="evidence" value="ECO:0007669"/>
    <property type="project" value="UniProtKB-KW"/>
</dbReference>
<dbReference type="PROSITE" id="PS51327">
    <property type="entry name" value="DICER_DSRBF"/>
    <property type="match status" value="1"/>
</dbReference>
<protein>
    <recommendedName>
        <fullName evidence="3">Dicer-like protein 1</fullName>
    </recommendedName>
</protein>
<dbReference type="GO" id="GO:0005634">
    <property type="term" value="C:nucleus"/>
    <property type="evidence" value="ECO:0007669"/>
    <property type="project" value="TreeGrafter"/>
</dbReference>
<organism evidence="25 26">
    <name type="scientific">Cadophora malorum</name>
    <dbReference type="NCBI Taxonomy" id="108018"/>
    <lineage>
        <taxon>Eukaryota</taxon>
        <taxon>Fungi</taxon>
        <taxon>Dikarya</taxon>
        <taxon>Ascomycota</taxon>
        <taxon>Pezizomycotina</taxon>
        <taxon>Leotiomycetes</taxon>
        <taxon>Helotiales</taxon>
        <taxon>Ploettnerulaceae</taxon>
        <taxon>Cadophora</taxon>
    </lineage>
</organism>
<sequence length="1824" mass="204633">MPFPGYLQDLSQLIEDKDCLVSLPSSPTKSKLAPSASNLDTSSIAIKDSSSTDLKSSIWDDLVLLTEAANITADASPVIKAEAQELDISFTEGDSEEANNIWDLPGASISQLLHRSHNNSSLSESQQQLLGLLMDSIQRTSSSPMSPVPAIMASHQAKGPSEATLSPPASPKDSSSMDYQVEKFPPPIVSTAPGIQVNGSQTQPFVSTVLSAAGLNTNGSLQASEILKAAQYAGCAPVSALDILPMPTATTLATRTTEDVIADLKRTQRDGPRSTPEPKRRLGSYASVQSSNTSMQAPSGLADLSIGEPDEDQESLDDDESDDDDAQATIKPRKITERKRKLNAVVEEYMQKKLETLTKEATRSRPQDQQSTRWLVDQAENRVIISSPREYQVELFNKAVEKNIIAVLDTGSGKTLIALLLLRHIFAQELEDRAKGLEKRISFFLVDSVQLVFQQHAVLKANLDQPMDMFCGDMGIDLWSKAVWEKHIDKNMVIVCTAEVLRHCLHHSFISMSQINLLIFDEAHHAKKDHAYARIIKDFYVPHNKSQRPKIFGMTASPVDARVDVRKAAFELEAILHSEICTAIDTSLLQFAASSKQEQLAAYDQLPPPYQTPLYTQMHDRFKTNNVLKKPLTFAFGATKELGSWCADQVWPFCLAEEETRKLMAKTERKYHAKKTTDPLAILEKQKAQIQEAQNVVKSHVFDPPDFAPATTKTGTTNISSKVVVLIRYLRERFERPTDDKCIVFVDQRYTARLLAKLFLQPNIGTPHLRVGTLVGTRSGDAGDLNQSFRDQVLAMTSFRKGAINCLFATSVAEEGLDVPDCNLIIRFDLYTTLIQYIQSRGRSRHVNSRYIHMYENGNQDHMQNILEVRKSEKILKTFCQSLPEDRLLTGNDIHMDHFLAKEKSHRVYKTPAGAKLTYKMSLMVLANFVDSLESGNETNLQPEYVITVQNKMFICEVILPAKSPITGSIGRPCTTKQVAKCSAAFETCLELVKRKHLDEYLLPTFTKQLPAMRNALLAVDSKKREAYDMKTKPALWSIGGVPEELYVTVLKLANPGALDRPSQPLVLLTRSRLPQLPSFFLHFGGGRHSEVAWVALSQPINATPDLVAKVNMFTLCIFHDVFSKEYESNISKMSYFLAPGLSVACDADTNPASVVAWDVLQSVADHQAKWGENPWDNLAWKTEPDEFFKDKYVVDPYDGSRKLWTVGVTHNHVPLGPVPPNSAPRKGNRKNNDNIMEYSCSLWAKARSRRTFDENQRVIEAELISLRRNLLDEFDTPEEETHKKCFVILEPLKISSLPTTVVAMAYVFPAIIHRLESYLIALEACDLLHLKISPDLALEACTKDSDNSEDHGSEQINFQRGMGKNYERLEFLGDCFLKMATSISLFGIHPENDEYSYHVDRMLLICNKNLKNNAMKLKLYEYIRSQSFNRRAWYPEGLVLKKGKTATAPNTHKLGDKSIADVCEAMIGAALLTYHETKDMDTAVRAVTELVSSENHQVTCFAHYYKLYTKPKYQIAAATEMQRNLAWQLEQKHPYHFNYPRLARSAFTHPSYPYSYEHVPSYQRLEFLGDSLLDMACVNFLYHNFPDKDPQWLTEHKMAMVSNQFLGALCVALEFHTHLLLFNAGFQKQISDYVADITEARKQAEDDAVRAGKSPQDCTPDYWVSVRQPPKCLPDIVEAYIGAIFVDSEYDYSVAEDFFDCHIKWYFLDMTIYDSFANKHPTTFLTKFLQINMGCADWSVITKELKNIDGGKPTIVAMVIVHGKVVADAQAESSRYAKVAAAKKAMNLLSGLPLTEFRDTYACDCKPEDVEGSEDGEVHGTAV</sequence>
<dbReference type="Pfam" id="PF00636">
    <property type="entry name" value="Ribonuclease_3"/>
    <property type="match status" value="2"/>
</dbReference>
<keyword evidence="11" id="KW-0067">ATP-binding</keyword>
<evidence type="ECO:0000256" key="1">
    <source>
        <dbReference type="ARBA" id="ARBA00001936"/>
    </source>
</evidence>
<dbReference type="Pfam" id="PF04851">
    <property type="entry name" value="ResIII"/>
    <property type="match status" value="1"/>
</dbReference>
<evidence type="ECO:0000259" key="22">
    <source>
        <dbReference type="PROSITE" id="PS51192"/>
    </source>
</evidence>
<comment type="similarity">
    <text evidence="16 17">Belongs to the helicase family. Dicer subfamily.</text>
</comment>
<evidence type="ECO:0000256" key="8">
    <source>
        <dbReference type="ARBA" id="ARBA00022801"/>
    </source>
</evidence>
<dbReference type="PROSITE" id="PS51194">
    <property type="entry name" value="HELICASE_CTER"/>
    <property type="match status" value="1"/>
</dbReference>
<evidence type="ECO:0000256" key="2">
    <source>
        <dbReference type="ARBA" id="ARBA00001946"/>
    </source>
</evidence>
<feature type="domain" description="Helicase C-terminal" evidence="23">
    <location>
        <begin position="722"/>
        <end position="884"/>
    </location>
</feature>
<keyword evidence="5" id="KW-0479">Metal-binding</keyword>
<evidence type="ECO:0000313" key="26">
    <source>
        <dbReference type="Proteomes" id="UP000664132"/>
    </source>
</evidence>
<feature type="domain" description="PAZ" evidence="21">
    <location>
        <begin position="1163"/>
        <end position="1297"/>
    </location>
</feature>
<dbReference type="GO" id="GO:0004386">
    <property type="term" value="F:helicase activity"/>
    <property type="evidence" value="ECO:0007669"/>
    <property type="project" value="UniProtKB-KW"/>
</dbReference>
<keyword evidence="9" id="KW-0347">Helicase</keyword>
<dbReference type="GO" id="GO:0005524">
    <property type="term" value="F:ATP binding"/>
    <property type="evidence" value="ECO:0007669"/>
    <property type="project" value="UniProtKB-KW"/>
</dbReference>
<evidence type="ECO:0000256" key="14">
    <source>
        <dbReference type="ARBA" id="ARBA00023118"/>
    </source>
</evidence>
<dbReference type="SMART" id="SM00490">
    <property type="entry name" value="HELICc"/>
    <property type="match status" value="1"/>
</dbReference>
<feature type="compositionally biased region" description="Basic and acidic residues" evidence="18">
    <location>
        <begin position="262"/>
        <end position="280"/>
    </location>
</feature>
<evidence type="ECO:0000256" key="13">
    <source>
        <dbReference type="ARBA" id="ARBA00022884"/>
    </source>
</evidence>
<dbReference type="GO" id="GO:0003723">
    <property type="term" value="F:RNA binding"/>
    <property type="evidence" value="ECO:0007669"/>
    <property type="project" value="UniProtKB-UniRule"/>
</dbReference>
<evidence type="ECO:0000259" key="20">
    <source>
        <dbReference type="PROSITE" id="PS50142"/>
    </source>
</evidence>
<evidence type="ECO:0000256" key="12">
    <source>
        <dbReference type="ARBA" id="ARBA00022842"/>
    </source>
</evidence>
<dbReference type="InterPro" id="IPR038248">
    <property type="entry name" value="Dicer_dimer_sf"/>
</dbReference>
<dbReference type="PROSITE" id="PS50821">
    <property type="entry name" value="PAZ"/>
    <property type="match status" value="1"/>
</dbReference>
<dbReference type="Gene3D" id="1.10.1520.10">
    <property type="entry name" value="Ribonuclease III domain"/>
    <property type="match status" value="2"/>
</dbReference>
<dbReference type="SUPFAM" id="SSF54768">
    <property type="entry name" value="dsRNA-binding domain-like"/>
    <property type="match status" value="1"/>
</dbReference>
<feature type="domain" description="Dicer dsRNA-binding fold" evidence="24">
    <location>
        <begin position="922"/>
        <end position="1012"/>
    </location>
</feature>
<keyword evidence="26" id="KW-1185">Reference proteome</keyword>
<evidence type="ECO:0000259" key="24">
    <source>
        <dbReference type="PROSITE" id="PS51327"/>
    </source>
</evidence>
<evidence type="ECO:0000256" key="4">
    <source>
        <dbReference type="ARBA" id="ARBA00022721"/>
    </source>
</evidence>
<dbReference type="Pfam" id="PF24995">
    <property type="entry name" value="DSRM_2"/>
    <property type="match status" value="1"/>
</dbReference>
<evidence type="ECO:0000256" key="16">
    <source>
        <dbReference type="ARBA" id="ARBA00035116"/>
    </source>
</evidence>
<feature type="region of interest" description="Disordered" evidence="18">
    <location>
        <begin position="262"/>
        <end position="334"/>
    </location>
</feature>
<reference evidence="25" key="1">
    <citation type="submission" date="2021-02" db="EMBL/GenBank/DDBJ databases">
        <title>Genome sequence Cadophora malorum strain M34.</title>
        <authorList>
            <person name="Stefanovic E."/>
            <person name="Vu D."/>
            <person name="Scully C."/>
            <person name="Dijksterhuis J."/>
            <person name="Roader J."/>
            <person name="Houbraken J."/>
        </authorList>
    </citation>
    <scope>NUCLEOTIDE SEQUENCE</scope>
    <source>
        <strain evidence="25">M34</strain>
    </source>
</reference>
<dbReference type="InterPro" id="IPR014720">
    <property type="entry name" value="dsRBD_dom"/>
</dbReference>
<feature type="domain" description="Helicase ATP-binding" evidence="22">
    <location>
        <begin position="395"/>
        <end position="576"/>
    </location>
</feature>
<feature type="compositionally biased region" description="Polar residues" evidence="18">
    <location>
        <begin position="286"/>
        <end position="297"/>
    </location>
</feature>
<dbReference type="PANTHER" id="PTHR14950">
    <property type="entry name" value="DICER-RELATED"/>
    <property type="match status" value="1"/>
</dbReference>
<dbReference type="PROSITE" id="PS51192">
    <property type="entry name" value="HELICASE_ATP_BIND_1"/>
    <property type="match status" value="1"/>
</dbReference>
<dbReference type="InterPro" id="IPR056755">
    <property type="entry name" value="DSRM_2"/>
</dbReference>
<dbReference type="CDD" id="cd00593">
    <property type="entry name" value="RIBOc"/>
    <property type="match status" value="2"/>
</dbReference>
<evidence type="ECO:0000256" key="17">
    <source>
        <dbReference type="PROSITE-ProRule" id="PRU00657"/>
    </source>
</evidence>
<keyword evidence="7" id="KW-0547">Nucleotide-binding</keyword>
<dbReference type="EMBL" id="JAFJYH010000096">
    <property type="protein sequence ID" value="KAG4419874.1"/>
    <property type="molecule type" value="Genomic_DNA"/>
</dbReference>
<gene>
    <name evidence="25" type="ORF">IFR04_007006</name>
</gene>
<feature type="domain" description="DRBM" evidence="19">
    <location>
        <begin position="1721"/>
        <end position="1792"/>
    </location>
</feature>
<evidence type="ECO:0000313" key="25">
    <source>
        <dbReference type="EMBL" id="KAG4419874.1"/>
    </source>
</evidence>
<feature type="region of interest" description="Disordered" evidence="18">
    <location>
        <begin position="140"/>
        <end position="178"/>
    </location>
</feature>
<keyword evidence="15" id="KW-0464">Manganese</keyword>
<keyword evidence="13 17" id="KW-0694">RNA-binding</keyword>
<keyword evidence="8" id="KW-0378">Hydrolase</keyword>
<dbReference type="Pfam" id="PF00271">
    <property type="entry name" value="Helicase_C"/>
    <property type="match status" value="1"/>
</dbReference>
<dbReference type="FunFam" id="3.30.160.380:FF:000004">
    <property type="entry name" value="Dicer-like protein 1"/>
    <property type="match status" value="1"/>
</dbReference>
<dbReference type="PROSITE" id="PS50142">
    <property type="entry name" value="RNASE_3_2"/>
    <property type="match status" value="2"/>
</dbReference>
<dbReference type="PANTHER" id="PTHR14950:SF62">
    <property type="entry name" value="DICER-LIKE PROTEIN 1"/>
    <property type="match status" value="1"/>
</dbReference>
<dbReference type="InterPro" id="IPR003100">
    <property type="entry name" value="PAZ_dom"/>
</dbReference>
<dbReference type="Gene3D" id="3.40.50.300">
    <property type="entry name" value="P-loop containing nucleotide triphosphate hydrolases"/>
    <property type="match status" value="2"/>
</dbReference>
<dbReference type="PROSITE" id="PS50137">
    <property type="entry name" value="DS_RBD"/>
    <property type="match status" value="1"/>
</dbReference>
<evidence type="ECO:0000259" key="23">
    <source>
        <dbReference type="PROSITE" id="PS51194"/>
    </source>
</evidence>
<evidence type="ECO:0000256" key="15">
    <source>
        <dbReference type="ARBA" id="ARBA00023211"/>
    </source>
</evidence>
<dbReference type="InterPro" id="IPR000999">
    <property type="entry name" value="RNase_III_dom"/>
</dbReference>
<dbReference type="InterPro" id="IPR001650">
    <property type="entry name" value="Helicase_C-like"/>
</dbReference>
<dbReference type="GO" id="GO:0046872">
    <property type="term" value="F:metal ion binding"/>
    <property type="evidence" value="ECO:0007669"/>
    <property type="project" value="UniProtKB-KW"/>
</dbReference>
<evidence type="ECO:0000256" key="18">
    <source>
        <dbReference type="SAM" id="MobiDB-lite"/>
    </source>
</evidence>
<dbReference type="CDD" id="cd18802">
    <property type="entry name" value="SF2_C_dicer"/>
    <property type="match status" value="1"/>
</dbReference>
<feature type="domain" description="RNase III" evidence="20">
    <location>
        <begin position="1527"/>
        <end position="1690"/>
    </location>
</feature>
<dbReference type="GO" id="GO:0030422">
    <property type="term" value="P:siRNA processing"/>
    <property type="evidence" value="ECO:0007669"/>
    <property type="project" value="TreeGrafter"/>
</dbReference>
<dbReference type="InterPro" id="IPR014001">
    <property type="entry name" value="Helicase_ATP-bd"/>
</dbReference>